<dbReference type="GeneID" id="112045761"/>
<keyword evidence="2" id="KW-0732">Signal</keyword>
<evidence type="ECO:0000313" key="3">
    <source>
        <dbReference type="Proteomes" id="UP001652582"/>
    </source>
</evidence>
<dbReference type="OrthoDB" id="7427608at2759"/>
<feature type="signal peptide" evidence="2">
    <location>
        <begin position="1"/>
        <end position="16"/>
    </location>
</feature>
<keyword evidence="3" id="KW-1185">Reference proteome</keyword>
<accession>A0A6J1MY22</accession>
<feature type="region of interest" description="Disordered" evidence="1">
    <location>
        <begin position="74"/>
        <end position="93"/>
    </location>
</feature>
<proteinExistence type="predicted"/>
<dbReference type="AlphaFoldDB" id="A0A6J1MY22"/>
<sequence length="267" mass="28676">MARIILIAAALSAVYAAPPQRLYQHPSQIQHLNPLDYYLDSQEGQYYQQEQKPAPPNSSPARLETLEPDSEVELIPGAQPPQQPPQQTPVAPNIPGLIPGQRVFIVHMPVPGIRPGTVGGYQPVYIVAAAPQANAAYPGYQNTVLVSPNYGQPGAPAGYPMPGVQGNPNLVFSATAYNRPFGLALQEPVNYQQIPAQQFVQVPPSAINFAQLVSLQGQQAQPAQEAKVNDPQNAEQKSASQVTIDSKETAVNQKSAKSTHGLIRNKA</sequence>
<evidence type="ECO:0000313" key="4">
    <source>
        <dbReference type="RefSeq" id="XP_023937837.2"/>
    </source>
</evidence>
<feature type="compositionally biased region" description="Pro residues" evidence="1">
    <location>
        <begin position="78"/>
        <end position="87"/>
    </location>
</feature>
<gene>
    <name evidence="4" type="primary">LOC112045761</name>
</gene>
<dbReference type="Proteomes" id="UP001652582">
    <property type="component" value="Chromosome 7"/>
</dbReference>
<dbReference type="KEGG" id="bany:112045761"/>
<reference evidence="4" key="1">
    <citation type="submission" date="2025-08" db="UniProtKB">
        <authorList>
            <consortium name="RefSeq"/>
        </authorList>
    </citation>
    <scope>IDENTIFICATION</scope>
</reference>
<name>A0A6J1MY22_BICAN</name>
<feature type="chain" id="PRO_5046491899" evidence="2">
    <location>
        <begin position="17"/>
        <end position="267"/>
    </location>
</feature>
<evidence type="ECO:0000256" key="2">
    <source>
        <dbReference type="SAM" id="SignalP"/>
    </source>
</evidence>
<protein>
    <submittedName>
        <fullName evidence="4">Calcium-binding protein P</fullName>
    </submittedName>
</protein>
<organism evidence="3 4">
    <name type="scientific">Bicyclus anynana</name>
    <name type="common">Squinting bush brown butterfly</name>
    <dbReference type="NCBI Taxonomy" id="110368"/>
    <lineage>
        <taxon>Eukaryota</taxon>
        <taxon>Metazoa</taxon>
        <taxon>Ecdysozoa</taxon>
        <taxon>Arthropoda</taxon>
        <taxon>Hexapoda</taxon>
        <taxon>Insecta</taxon>
        <taxon>Pterygota</taxon>
        <taxon>Neoptera</taxon>
        <taxon>Endopterygota</taxon>
        <taxon>Lepidoptera</taxon>
        <taxon>Glossata</taxon>
        <taxon>Ditrysia</taxon>
        <taxon>Papilionoidea</taxon>
        <taxon>Nymphalidae</taxon>
        <taxon>Satyrinae</taxon>
        <taxon>Satyrini</taxon>
        <taxon>Mycalesina</taxon>
        <taxon>Bicyclus</taxon>
    </lineage>
</organism>
<dbReference type="RefSeq" id="XP_023937837.2">
    <property type="nucleotide sequence ID" value="XM_024082069.2"/>
</dbReference>
<evidence type="ECO:0000256" key="1">
    <source>
        <dbReference type="SAM" id="MobiDB-lite"/>
    </source>
</evidence>
<feature type="compositionally biased region" description="Polar residues" evidence="1">
    <location>
        <begin position="230"/>
        <end position="258"/>
    </location>
</feature>
<feature type="region of interest" description="Disordered" evidence="1">
    <location>
        <begin position="222"/>
        <end position="267"/>
    </location>
</feature>